<dbReference type="Proteomes" id="UP000606172">
    <property type="component" value="Unassembled WGS sequence"/>
</dbReference>
<dbReference type="Pfam" id="PF08044">
    <property type="entry name" value="DUF1707"/>
    <property type="match status" value="1"/>
</dbReference>
<evidence type="ECO:0000259" key="1">
    <source>
        <dbReference type="Pfam" id="PF08044"/>
    </source>
</evidence>
<reference evidence="2" key="1">
    <citation type="submission" date="2021-01" db="EMBL/GenBank/DDBJ databases">
        <title>Whole genome shotgun sequence of Sinosporangium siamense NBRC 109515.</title>
        <authorList>
            <person name="Komaki H."/>
            <person name="Tamura T."/>
        </authorList>
    </citation>
    <scope>NUCLEOTIDE SEQUENCE</scope>
    <source>
        <strain evidence="2">NBRC 109515</strain>
    </source>
</reference>
<dbReference type="PANTHER" id="PTHR40763:SF5">
    <property type="entry name" value="MEMBRANE PROTEIN"/>
    <property type="match status" value="1"/>
</dbReference>
<feature type="domain" description="DUF1707" evidence="1">
    <location>
        <begin position="24"/>
        <end position="75"/>
    </location>
</feature>
<dbReference type="RefSeq" id="WP_380659577.1">
    <property type="nucleotide sequence ID" value="NZ_JBHLZQ010000018.1"/>
</dbReference>
<name>A0A919RGX6_9ACTN</name>
<accession>A0A919RGX6</accession>
<keyword evidence="3" id="KW-1185">Reference proteome</keyword>
<dbReference type="AlphaFoldDB" id="A0A919RGX6"/>
<protein>
    <recommendedName>
        <fullName evidence="1">DUF1707 domain-containing protein</fullName>
    </recommendedName>
</protein>
<comment type="caution">
    <text evidence="2">The sequence shown here is derived from an EMBL/GenBank/DDBJ whole genome shotgun (WGS) entry which is preliminary data.</text>
</comment>
<gene>
    <name evidence="2" type="ORF">Ssi02_33930</name>
</gene>
<evidence type="ECO:0000313" key="2">
    <source>
        <dbReference type="EMBL" id="GII93162.1"/>
    </source>
</evidence>
<proteinExistence type="predicted"/>
<organism evidence="2 3">
    <name type="scientific">Sinosporangium siamense</name>
    <dbReference type="NCBI Taxonomy" id="1367973"/>
    <lineage>
        <taxon>Bacteria</taxon>
        <taxon>Bacillati</taxon>
        <taxon>Actinomycetota</taxon>
        <taxon>Actinomycetes</taxon>
        <taxon>Streptosporangiales</taxon>
        <taxon>Streptosporangiaceae</taxon>
        <taxon>Sinosporangium</taxon>
    </lineage>
</organism>
<dbReference type="EMBL" id="BOOW01000020">
    <property type="protein sequence ID" value="GII93162.1"/>
    <property type="molecule type" value="Genomic_DNA"/>
</dbReference>
<evidence type="ECO:0000313" key="3">
    <source>
        <dbReference type="Proteomes" id="UP000606172"/>
    </source>
</evidence>
<dbReference type="InterPro" id="IPR012551">
    <property type="entry name" value="DUF1707_SHOCT-like"/>
</dbReference>
<dbReference type="PANTHER" id="PTHR40763">
    <property type="entry name" value="MEMBRANE PROTEIN-RELATED"/>
    <property type="match status" value="1"/>
</dbReference>
<sequence>MDGFLQGRGFVPSFSGGAPRPDQLRAADSDRELIVTVLRDSTADGRLTMREFEERTELAFRARTLGELNRLVADLLPPESQPLRTDTRPAMAFFRSERKEGRWIVPPHYSATAICANVTLDLREAVLQTDHIRVQVTILGGSLTLLVPKGVRVIMPASAVLGSKKSNVKTGDAGDAPTIEIAGFIAMGSIHAKTPKTPRPPGGWRLRRLLR</sequence>